<dbReference type="GeneID" id="24532968"/>
<dbReference type="AlphaFoldDB" id="A0A151L787"/>
<name>A0A151L787_PLARE</name>
<dbReference type="VEuPathDB" id="PlasmoDB:PRCDC_1339400"/>
<comment type="caution">
    <text evidence="1">The sequence shown here is derived from an EMBL/GenBank/DDBJ whole genome shotgun (WGS) entry which is preliminary data.</text>
</comment>
<sequence>MYFSESYQKIAGRKNYEKSALDSVSSQGIYDNIKNNIYNIDKTDYNILNHYNYKEDQTSTNLSKNKQKDHFFIRSNNINNNINNNNNNINNNNNNKGKDMCVTSPYDKNLLYYINNKNLGIYKNSCDHPTVHNILKNNKSNIEIHQYIPSLTSSIFDLLYVNSNKIEKNIYPQQNNNKKMSQSQKYNEYIPMNGFRSIYHNNNMNNGNGYYTNTFNKQHSNLYTHQNNMYGRNNLMFDEDSIPYGMYDQSNITGTNTMTCGKNIPCDQRIMYRYNTMEGVGPCHNIYPMINNRMNYSAPLSLPQYNPNIRNYLTHEGYPSQYYDHNSNIYNRNKRVIKQSYDADNIDNEKIHKRELSRKNISKIKKGDIDINIETSSSDKRGVVIDLNIGV</sequence>
<reference evidence="1 2" key="1">
    <citation type="journal article" date="2016" name="Nat. Commun.">
        <title>Genomes of cryptic chimpanzee Plasmodium species reveal key evolutionary events leading to human malaria.</title>
        <authorList>
            <person name="Sundararaman S.A."/>
            <person name="Plenderleith L.J."/>
            <person name="Liu W."/>
            <person name="Loy D.E."/>
            <person name="Learn G.H."/>
            <person name="Li Y."/>
            <person name="Shaw K.S."/>
            <person name="Ayouba A."/>
            <person name="Peeters M."/>
            <person name="Speede S."/>
            <person name="Shaw G.M."/>
            <person name="Bushman F.D."/>
            <person name="Brisson D."/>
            <person name="Rayner J.C."/>
            <person name="Sharp P.M."/>
            <person name="Hahn B.H."/>
        </authorList>
    </citation>
    <scope>NUCLEOTIDE SEQUENCE [LARGE SCALE GENOMIC DNA]</scope>
    <source>
        <strain evidence="1 2">SY57</strain>
    </source>
</reference>
<dbReference type="VEuPathDB" id="PlasmoDB:PRG01_1342900"/>
<dbReference type="EMBL" id="LVLA01000014">
    <property type="protein sequence ID" value="KYN94830.1"/>
    <property type="molecule type" value="Genomic_DNA"/>
</dbReference>
<evidence type="ECO:0000313" key="2">
    <source>
        <dbReference type="Proteomes" id="UP000076359"/>
    </source>
</evidence>
<evidence type="ECO:0000313" key="1">
    <source>
        <dbReference type="EMBL" id="KYN94830.1"/>
    </source>
</evidence>
<dbReference type="Proteomes" id="UP000076359">
    <property type="component" value="Unassembled WGS sequence"/>
</dbReference>
<dbReference type="RefSeq" id="XP_012764775.2">
    <property type="nucleotide sequence ID" value="XM_012909321.2"/>
</dbReference>
<protein>
    <submittedName>
        <fullName evidence="1">Uncharacterized protein</fullName>
    </submittedName>
</protein>
<accession>A0A151L787</accession>
<dbReference type="KEGG" id="prei:PRSY57_1339400"/>
<proteinExistence type="predicted"/>
<organism evidence="1 2">
    <name type="scientific">Plasmodium reichenowi</name>
    <dbReference type="NCBI Taxonomy" id="5854"/>
    <lineage>
        <taxon>Eukaryota</taxon>
        <taxon>Sar</taxon>
        <taxon>Alveolata</taxon>
        <taxon>Apicomplexa</taxon>
        <taxon>Aconoidasida</taxon>
        <taxon>Haemosporida</taxon>
        <taxon>Plasmodiidae</taxon>
        <taxon>Plasmodium</taxon>
        <taxon>Plasmodium (Laverania)</taxon>
    </lineage>
</organism>
<gene>
    <name evidence="1" type="ORF">PRSY57_1339400</name>
</gene>